<feature type="transmembrane region" description="Helical" evidence="8">
    <location>
        <begin position="40"/>
        <end position="61"/>
    </location>
</feature>
<evidence type="ECO:0000259" key="9">
    <source>
        <dbReference type="SMART" id="SM00563"/>
    </source>
</evidence>
<keyword evidence="7" id="KW-0594">Phospholipid biosynthesis</keyword>
<dbReference type="RefSeq" id="WP_117527377.1">
    <property type="nucleotide sequence ID" value="NZ_JAQDKA010000013.1"/>
</dbReference>
<keyword evidence="8" id="KW-0472">Membrane</keyword>
<dbReference type="GO" id="GO:0006654">
    <property type="term" value="P:phosphatidic acid biosynthetic process"/>
    <property type="evidence" value="ECO:0007669"/>
    <property type="project" value="TreeGrafter"/>
</dbReference>
<dbReference type="Proteomes" id="UP000260773">
    <property type="component" value="Unassembled WGS sequence"/>
</dbReference>
<dbReference type="GO" id="GO:0003841">
    <property type="term" value="F:1-acylglycerol-3-phosphate O-acyltransferase activity"/>
    <property type="evidence" value="ECO:0007669"/>
    <property type="project" value="UniProtKB-UniRule"/>
</dbReference>
<gene>
    <name evidence="10" type="ORF">DW070_04095</name>
</gene>
<keyword evidence="8" id="KW-1133">Transmembrane helix</keyword>
<dbReference type="InterPro" id="IPR002123">
    <property type="entry name" value="Plipid/glycerol_acylTrfase"/>
</dbReference>
<evidence type="ECO:0000256" key="7">
    <source>
        <dbReference type="RuleBase" id="RU361267"/>
    </source>
</evidence>
<dbReference type="AlphaFoldDB" id="A0A3E2TR90"/>
<feature type="domain" description="Phospholipid/glycerol acyltransferase" evidence="9">
    <location>
        <begin position="73"/>
        <end position="187"/>
    </location>
</feature>
<sequence>MIRTILVLLFLLCFFIISIPLYLIEAIIGHFDIHKKERSSFVIVTTALKIIIWLSGIHLIVKGQEKVPKDQAVLYVSNHRSYFDIVTLYPLTNNTTGFVAKKELERIPFIRRWMRYMNCQFLDRENIKEGLKTILNCIATVKGGCSVCIFPEGTRTPGDDMLEFKEGSFKIAEKSGCLIIPVAITNTENVFENHIPFIKASTVIIEFGDPIDLNAMPKDERRHIGSQVQGIIGGMLKENSLANVES</sequence>
<evidence type="ECO:0000256" key="8">
    <source>
        <dbReference type="SAM" id="Phobius"/>
    </source>
</evidence>
<evidence type="ECO:0000256" key="1">
    <source>
        <dbReference type="ARBA" id="ARBA00005189"/>
    </source>
</evidence>
<dbReference type="EMBL" id="QVEP01000006">
    <property type="protein sequence ID" value="RGB81324.1"/>
    <property type="molecule type" value="Genomic_DNA"/>
</dbReference>
<keyword evidence="7" id="KW-1208">Phospholipid metabolism</keyword>
<keyword evidence="3 7" id="KW-0444">Lipid biosynthesis</keyword>
<dbReference type="PANTHER" id="PTHR10434">
    <property type="entry name" value="1-ACYL-SN-GLYCEROL-3-PHOSPHATE ACYLTRANSFERASE"/>
    <property type="match status" value="1"/>
</dbReference>
<dbReference type="InterPro" id="IPR004552">
    <property type="entry name" value="AGP_acyltrans"/>
</dbReference>
<keyword evidence="8" id="KW-0812">Transmembrane</keyword>
<evidence type="ECO:0000256" key="3">
    <source>
        <dbReference type="ARBA" id="ARBA00022516"/>
    </source>
</evidence>
<evidence type="ECO:0000313" key="10">
    <source>
        <dbReference type="EMBL" id="RGB81324.1"/>
    </source>
</evidence>
<dbReference type="NCBIfam" id="TIGR00530">
    <property type="entry name" value="AGP_acyltrn"/>
    <property type="match status" value="1"/>
</dbReference>
<accession>A0A3E2TR90</accession>
<comment type="pathway">
    <text evidence="1">Lipid metabolism.</text>
</comment>
<dbReference type="SMART" id="SM00563">
    <property type="entry name" value="PlsC"/>
    <property type="match status" value="1"/>
</dbReference>
<evidence type="ECO:0000256" key="5">
    <source>
        <dbReference type="ARBA" id="ARBA00023098"/>
    </source>
</evidence>
<dbReference type="GO" id="GO:0016020">
    <property type="term" value="C:membrane"/>
    <property type="evidence" value="ECO:0007669"/>
    <property type="project" value="InterPro"/>
</dbReference>
<dbReference type="Pfam" id="PF01553">
    <property type="entry name" value="Acyltransferase"/>
    <property type="match status" value="1"/>
</dbReference>
<comment type="domain">
    <text evidence="7">The HXXXXD motif is essential for acyltransferase activity and may constitute the binding site for the phosphate moiety of the glycerol-3-phosphate.</text>
</comment>
<dbReference type="SUPFAM" id="SSF69593">
    <property type="entry name" value="Glycerol-3-phosphate (1)-acyltransferase"/>
    <property type="match status" value="1"/>
</dbReference>
<dbReference type="PANTHER" id="PTHR10434:SF64">
    <property type="entry name" value="1-ACYL-SN-GLYCEROL-3-PHOSPHATE ACYLTRANSFERASE-RELATED"/>
    <property type="match status" value="1"/>
</dbReference>
<dbReference type="CDD" id="cd07989">
    <property type="entry name" value="LPLAT_AGPAT-like"/>
    <property type="match status" value="1"/>
</dbReference>
<proteinExistence type="inferred from homology"/>
<evidence type="ECO:0000256" key="2">
    <source>
        <dbReference type="ARBA" id="ARBA00008655"/>
    </source>
</evidence>
<name>A0A3E2TR90_9FIRM</name>
<evidence type="ECO:0000313" key="11">
    <source>
        <dbReference type="Proteomes" id="UP000260773"/>
    </source>
</evidence>
<comment type="catalytic activity">
    <reaction evidence="7">
        <text>a 1-acyl-sn-glycero-3-phosphate + an acyl-CoA = a 1,2-diacyl-sn-glycero-3-phosphate + CoA</text>
        <dbReference type="Rhea" id="RHEA:19709"/>
        <dbReference type="ChEBI" id="CHEBI:57287"/>
        <dbReference type="ChEBI" id="CHEBI:57970"/>
        <dbReference type="ChEBI" id="CHEBI:58342"/>
        <dbReference type="ChEBI" id="CHEBI:58608"/>
        <dbReference type="EC" id="2.3.1.51"/>
    </reaction>
</comment>
<comment type="similarity">
    <text evidence="2 7">Belongs to the 1-acyl-sn-glycerol-3-phosphate acyltransferase family.</text>
</comment>
<keyword evidence="4 7" id="KW-0808">Transferase</keyword>
<organism evidence="10 11">
    <name type="scientific">Coprococcus catus</name>
    <dbReference type="NCBI Taxonomy" id="116085"/>
    <lineage>
        <taxon>Bacteria</taxon>
        <taxon>Bacillati</taxon>
        <taxon>Bacillota</taxon>
        <taxon>Clostridia</taxon>
        <taxon>Lachnospirales</taxon>
        <taxon>Lachnospiraceae</taxon>
        <taxon>Coprococcus</taxon>
    </lineage>
</organism>
<reference evidence="10 11" key="1">
    <citation type="submission" date="2018-08" db="EMBL/GenBank/DDBJ databases">
        <title>A genome reference for cultivated species of the human gut microbiota.</title>
        <authorList>
            <person name="Zou Y."/>
            <person name="Xue W."/>
            <person name="Luo G."/>
        </authorList>
    </citation>
    <scope>NUCLEOTIDE SEQUENCE [LARGE SCALE GENOMIC DNA]</scope>
    <source>
        <strain evidence="10 11">AF45-17</strain>
    </source>
</reference>
<dbReference type="EC" id="2.3.1.51" evidence="7"/>
<evidence type="ECO:0000256" key="4">
    <source>
        <dbReference type="ARBA" id="ARBA00022679"/>
    </source>
</evidence>
<keyword evidence="6 7" id="KW-0012">Acyltransferase</keyword>
<keyword evidence="5 7" id="KW-0443">Lipid metabolism</keyword>
<protein>
    <recommendedName>
        <fullName evidence="7">1-acyl-sn-glycerol-3-phosphate acyltransferase</fullName>
        <ecNumber evidence="7">2.3.1.51</ecNumber>
    </recommendedName>
</protein>
<evidence type="ECO:0000256" key="6">
    <source>
        <dbReference type="ARBA" id="ARBA00023315"/>
    </source>
</evidence>
<comment type="caution">
    <text evidence="10">The sequence shown here is derived from an EMBL/GenBank/DDBJ whole genome shotgun (WGS) entry which is preliminary data.</text>
</comment>
<feature type="transmembrane region" description="Helical" evidence="8">
    <location>
        <begin position="6"/>
        <end position="28"/>
    </location>
</feature>